<organism evidence="13 14">
    <name type="scientific">Croceibacterium xixiisoli</name>
    <dbReference type="NCBI Taxonomy" id="1476466"/>
    <lineage>
        <taxon>Bacteria</taxon>
        <taxon>Pseudomonadati</taxon>
        <taxon>Pseudomonadota</taxon>
        <taxon>Alphaproteobacteria</taxon>
        <taxon>Sphingomonadales</taxon>
        <taxon>Erythrobacteraceae</taxon>
        <taxon>Croceibacterium</taxon>
    </lineage>
</organism>
<dbReference type="PROSITE" id="PS52016">
    <property type="entry name" value="TONB_DEPENDENT_REC_3"/>
    <property type="match status" value="1"/>
</dbReference>
<feature type="chain" id="PRO_5026268761" evidence="10">
    <location>
        <begin position="31"/>
        <end position="1071"/>
    </location>
</feature>
<evidence type="ECO:0000313" key="14">
    <source>
        <dbReference type="Proteomes" id="UP000469430"/>
    </source>
</evidence>
<gene>
    <name evidence="13" type="ORF">GRI97_16830</name>
</gene>
<name>A0A6I4U130_9SPHN</name>
<dbReference type="OrthoDB" id="7614575at2"/>
<accession>A0A6I4U130</accession>
<dbReference type="InterPro" id="IPR000531">
    <property type="entry name" value="Beta-barrel_TonB"/>
</dbReference>
<comment type="similarity">
    <text evidence="8 9">Belongs to the TonB-dependent receptor family.</text>
</comment>
<evidence type="ECO:0000256" key="7">
    <source>
        <dbReference type="ARBA" id="ARBA00023237"/>
    </source>
</evidence>
<feature type="domain" description="TonB-dependent receptor-like beta-barrel" evidence="11">
    <location>
        <begin position="507"/>
        <end position="1025"/>
    </location>
</feature>
<sequence length="1071" mass="113936">MTKSGVNYVRCALACSSALYVTIGATAAHAQDASEQPVAEQGEAIVVTGSRIQRRDFESISPIVTANDALLKASSTAAIETSLNKLPGFTPVQTPALGGDVQPTATSTPGAATVSLRGLGTNRNLVLVDGRRATPANALGVVDINTIPAAAIDRVEVITGGASATYGADAVAGVVNFILKKNFQGLELDASVGMTEHGDGAEYTFSGLMGTNFDDGRGNVTMGLSMNTREAAYRRDRDWFVDTWRDPRFVGTEFFPAFSGFQPYGDVKPSQASYDAIFGTGAVTAGDRLYFNPDGTAFTGFFQSPDVDGVDRFTGDLTGLKWKRQADGTLGQNFLDELVVLPLTRYNIYARGNYEINDWIGVFGQATFTHVSTHTIQQPSPSVNGWSALVPASNPVPTELRGILDSRVLPEGISQATRDMLNCDPAAVAGVAGSGATCDWQLTYYLDYANREAKTDVTTYNMVAGFEGKVPGTDWTWELYASHGESETNTLITGTASLERLRAVLSAPNWGRGFLATGNAAGGGFGASTATCTSGLDPFNMSLQISPDCIEAIRADLKNRSLMQQTVVEFNAQGGLFELPAGQVRTAIGASYRNNSYRFINDTLTSQGQSFLDQVVGIYPSGNSNGQIDVQEVYGEVLIPVLADIPAIKRFEITVGGRSSSYNTTGHNFTWKAMADWEVTDWMRLRGGYNSAVRAPNVAELYLAPQQTFTAAGGGDVCRTTNPLSYSANSAVNGNAANVRAVCRILMDQTIAGAADIFYGNPQFSEAQGPAFAFPTLTGNINVRPEKAKTWTVGAVIQSPFETDLLRRLRLSVDYYNIAVDDAIGPQTLDSAQRACFDPTFNPAIANDPAAAAASAMCQAVGRVAGDGALGNVAVTYMNNGRFRTEGVDVQLDWAVPVGPGTFNINSVFNYLITLKSAALPESAGPAGALVEYAGTLGPAGSAGISENGLNPGAFRWKMFNTFGYSVGPATLSLQWQHLPSAKSIAYPSTNNTPFVGSPAYDLFNLNGSYAVTDNVVMRFGVDNLFNRAPPLVEYNGSTTGLANAVGANPYNAYFFDLNGRRFYVGANMKF</sequence>
<dbReference type="InterPro" id="IPR012910">
    <property type="entry name" value="Plug_dom"/>
</dbReference>
<feature type="domain" description="TonB-dependent receptor plug" evidence="12">
    <location>
        <begin position="64"/>
        <end position="174"/>
    </location>
</feature>
<keyword evidence="14" id="KW-1185">Reference proteome</keyword>
<keyword evidence="5 9" id="KW-0798">TonB box</keyword>
<dbReference type="RefSeq" id="WP_161392384.1">
    <property type="nucleotide sequence ID" value="NZ_JBHSCP010000003.1"/>
</dbReference>
<evidence type="ECO:0000313" key="13">
    <source>
        <dbReference type="EMBL" id="MXP00658.1"/>
    </source>
</evidence>
<keyword evidence="2 8" id="KW-0813">Transport</keyword>
<dbReference type="SUPFAM" id="SSF56935">
    <property type="entry name" value="Porins"/>
    <property type="match status" value="1"/>
</dbReference>
<evidence type="ECO:0000256" key="5">
    <source>
        <dbReference type="ARBA" id="ARBA00023077"/>
    </source>
</evidence>
<comment type="subcellular location">
    <subcellularLocation>
        <location evidence="1 8">Cell outer membrane</location>
        <topology evidence="1 8">Multi-pass membrane protein</topology>
    </subcellularLocation>
</comment>
<dbReference type="Gene3D" id="2.40.170.20">
    <property type="entry name" value="TonB-dependent receptor, beta-barrel domain"/>
    <property type="match status" value="1"/>
</dbReference>
<dbReference type="Gene3D" id="2.170.130.10">
    <property type="entry name" value="TonB-dependent receptor, plug domain"/>
    <property type="match status" value="1"/>
</dbReference>
<dbReference type="PANTHER" id="PTHR47234">
    <property type="match status" value="1"/>
</dbReference>
<reference evidence="13 14" key="1">
    <citation type="submission" date="2019-12" db="EMBL/GenBank/DDBJ databases">
        <title>Genomic-based taxomic classification of the family Erythrobacteraceae.</title>
        <authorList>
            <person name="Xu L."/>
        </authorList>
    </citation>
    <scope>NUCLEOTIDE SEQUENCE [LARGE SCALE GENOMIC DNA]</scope>
    <source>
        <strain evidence="13 14">S36</strain>
    </source>
</reference>
<keyword evidence="4 8" id="KW-0812">Transmembrane</keyword>
<dbReference type="GO" id="GO:0009279">
    <property type="term" value="C:cell outer membrane"/>
    <property type="evidence" value="ECO:0007669"/>
    <property type="project" value="UniProtKB-SubCell"/>
</dbReference>
<keyword evidence="3 8" id="KW-1134">Transmembrane beta strand</keyword>
<proteinExistence type="inferred from homology"/>
<protein>
    <submittedName>
        <fullName evidence="13">TonB-dependent receptor</fullName>
    </submittedName>
</protein>
<keyword evidence="10" id="KW-0732">Signal</keyword>
<keyword evidence="6 8" id="KW-0472">Membrane</keyword>
<dbReference type="Proteomes" id="UP000469430">
    <property type="component" value="Unassembled WGS sequence"/>
</dbReference>
<evidence type="ECO:0000256" key="9">
    <source>
        <dbReference type="RuleBase" id="RU003357"/>
    </source>
</evidence>
<dbReference type="AlphaFoldDB" id="A0A6I4U130"/>
<dbReference type="Pfam" id="PF00593">
    <property type="entry name" value="TonB_dep_Rec_b-barrel"/>
    <property type="match status" value="1"/>
</dbReference>
<feature type="signal peptide" evidence="10">
    <location>
        <begin position="1"/>
        <end position="30"/>
    </location>
</feature>
<dbReference type="InterPro" id="IPR037066">
    <property type="entry name" value="Plug_dom_sf"/>
</dbReference>
<evidence type="ECO:0000256" key="10">
    <source>
        <dbReference type="SAM" id="SignalP"/>
    </source>
</evidence>
<dbReference type="Pfam" id="PF07715">
    <property type="entry name" value="Plug"/>
    <property type="match status" value="1"/>
</dbReference>
<evidence type="ECO:0000256" key="6">
    <source>
        <dbReference type="ARBA" id="ARBA00023136"/>
    </source>
</evidence>
<dbReference type="InterPro" id="IPR039426">
    <property type="entry name" value="TonB-dep_rcpt-like"/>
</dbReference>
<keyword evidence="7 8" id="KW-0998">Cell outer membrane</keyword>
<evidence type="ECO:0000259" key="11">
    <source>
        <dbReference type="Pfam" id="PF00593"/>
    </source>
</evidence>
<comment type="caution">
    <text evidence="13">The sequence shown here is derived from an EMBL/GenBank/DDBJ whole genome shotgun (WGS) entry which is preliminary data.</text>
</comment>
<dbReference type="EMBL" id="WTYJ01000004">
    <property type="protein sequence ID" value="MXP00658.1"/>
    <property type="molecule type" value="Genomic_DNA"/>
</dbReference>
<evidence type="ECO:0000256" key="1">
    <source>
        <dbReference type="ARBA" id="ARBA00004571"/>
    </source>
</evidence>
<evidence type="ECO:0000256" key="3">
    <source>
        <dbReference type="ARBA" id="ARBA00022452"/>
    </source>
</evidence>
<evidence type="ECO:0000256" key="8">
    <source>
        <dbReference type="PROSITE-ProRule" id="PRU01360"/>
    </source>
</evidence>
<evidence type="ECO:0000256" key="2">
    <source>
        <dbReference type="ARBA" id="ARBA00022448"/>
    </source>
</evidence>
<dbReference type="InterPro" id="IPR036942">
    <property type="entry name" value="Beta-barrel_TonB_sf"/>
</dbReference>
<evidence type="ECO:0000256" key="4">
    <source>
        <dbReference type="ARBA" id="ARBA00022692"/>
    </source>
</evidence>
<keyword evidence="13" id="KW-0675">Receptor</keyword>
<dbReference type="PANTHER" id="PTHR47234:SF3">
    <property type="entry name" value="SECRETIN_TONB SHORT N-TERMINAL DOMAIN-CONTAINING PROTEIN"/>
    <property type="match status" value="1"/>
</dbReference>
<evidence type="ECO:0000259" key="12">
    <source>
        <dbReference type="Pfam" id="PF07715"/>
    </source>
</evidence>